<dbReference type="GO" id="GO:0005886">
    <property type="term" value="C:plasma membrane"/>
    <property type="evidence" value="ECO:0007669"/>
    <property type="project" value="TreeGrafter"/>
</dbReference>
<comment type="caution">
    <text evidence="7">The sequence shown here is derived from an EMBL/GenBank/DDBJ whole genome shotgun (WGS) entry which is preliminary data.</text>
</comment>
<dbReference type="InterPro" id="IPR009051">
    <property type="entry name" value="Helical_ferredxn"/>
</dbReference>
<dbReference type="GO" id="GO:0046872">
    <property type="term" value="F:metal ion binding"/>
    <property type="evidence" value="ECO:0007669"/>
    <property type="project" value="UniProtKB-KW"/>
</dbReference>
<keyword evidence="4" id="KW-0408">Iron</keyword>
<feature type="domain" description="4Fe-4S ferredoxin-type" evidence="6">
    <location>
        <begin position="11"/>
        <end position="41"/>
    </location>
</feature>
<dbReference type="GO" id="GO:0051539">
    <property type="term" value="F:4 iron, 4 sulfur cluster binding"/>
    <property type="evidence" value="ECO:0007669"/>
    <property type="project" value="UniProtKB-KW"/>
</dbReference>
<keyword evidence="3" id="KW-0560">Oxidoreductase</keyword>
<dbReference type="InterPro" id="IPR017896">
    <property type="entry name" value="4Fe4S_Fe-S-bd"/>
</dbReference>
<dbReference type="SUPFAM" id="SSF46548">
    <property type="entry name" value="alpha-helical ferredoxin"/>
    <property type="match status" value="1"/>
</dbReference>
<evidence type="ECO:0000259" key="6">
    <source>
        <dbReference type="PROSITE" id="PS51379"/>
    </source>
</evidence>
<dbReference type="Pfam" id="PF13183">
    <property type="entry name" value="Fer4_8"/>
    <property type="match status" value="1"/>
</dbReference>
<reference evidence="7" key="1">
    <citation type="journal article" date="2020" name="mSystems">
        <title>Genome- and Community-Level Interaction Insights into Carbon Utilization and Element Cycling Functions of Hydrothermarchaeota in Hydrothermal Sediment.</title>
        <authorList>
            <person name="Zhou Z."/>
            <person name="Liu Y."/>
            <person name="Xu W."/>
            <person name="Pan J."/>
            <person name="Luo Z.H."/>
            <person name="Li M."/>
        </authorList>
    </citation>
    <scope>NUCLEOTIDE SEQUENCE [LARGE SCALE GENOMIC DNA]</scope>
    <source>
        <strain evidence="7">SpSt-906</strain>
    </source>
</reference>
<evidence type="ECO:0000256" key="3">
    <source>
        <dbReference type="ARBA" id="ARBA00023002"/>
    </source>
</evidence>
<dbReference type="InterPro" id="IPR051460">
    <property type="entry name" value="HdrC_iron-sulfur_subunit"/>
</dbReference>
<evidence type="ECO:0000313" key="7">
    <source>
        <dbReference type="EMBL" id="HGE99266.1"/>
    </source>
</evidence>
<keyword evidence="5" id="KW-0411">Iron-sulfur</keyword>
<evidence type="ECO:0000256" key="1">
    <source>
        <dbReference type="ARBA" id="ARBA00022485"/>
    </source>
</evidence>
<name>A0A7C3UYP9_UNCW3</name>
<dbReference type="Gene3D" id="1.10.1060.10">
    <property type="entry name" value="Alpha-helical ferredoxin"/>
    <property type="match status" value="1"/>
</dbReference>
<dbReference type="PANTHER" id="PTHR43255">
    <property type="entry name" value="IRON-SULFUR-BINDING OXIDOREDUCTASE FADF-RELATED-RELATED"/>
    <property type="match status" value="1"/>
</dbReference>
<proteinExistence type="predicted"/>
<dbReference type="PANTHER" id="PTHR43255:SF1">
    <property type="entry name" value="IRON-SULFUR-BINDING OXIDOREDUCTASE FADF-RELATED"/>
    <property type="match status" value="1"/>
</dbReference>
<evidence type="ECO:0000256" key="4">
    <source>
        <dbReference type="ARBA" id="ARBA00023004"/>
    </source>
</evidence>
<sequence>MEKGVLREIEEKSGQVISACIQCGRCTATCPLSKYMDFPPRTTIFFLQIGELEKVFSSRGFWYCASCLSCGVRCPKEIDYYKIADALRQIYLMTNKVEPVVSPDNLKKGIIEEAPQQLFIAAFRKWTK</sequence>
<keyword evidence="1" id="KW-0004">4Fe-4S</keyword>
<protein>
    <recommendedName>
        <fullName evidence="6">4Fe-4S ferredoxin-type domain-containing protein</fullName>
    </recommendedName>
</protein>
<gene>
    <name evidence="7" type="ORF">ENX07_04265</name>
</gene>
<dbReference type="GO" id="GO:0016491">
    <property type="term" value="F:oxidoreductase activity"/>
    <property type="evidence" value="ECO:0007669"/>
    <property type="project" value="UniProtKB-KW"/>
</dbReference>
<dbReference type="PROSITE" id="PS51379">
    <property type="entry name" value="4FE4S_FER_2"/>
    <property type="match status" value="1"/>
</dbReference>
<keyword evidence="2" id="KW-0479">Metal-binding</keyword>
<evidence type="ECO:0000256" key="5">
    <source>
        <dbReference type="ARBA" id="ARBA00023014"/>
    </source>
</evidence>
<evidence type="ECO:0000256" key="2">
    <source>
        <dbReference type="ARBA" id="ARBA00022723"/>
    </source>
</evidence>
<dbReference type="AlphaFoldDB" id="A0A7C3UYP9"/>
<dbReference type="EMBL" id="DTMQ01000027">
    <property type="protein sequence ID" value="HGE99266.1"/>
    <property type="molecule type" value="Genomic_DNA"/>
</dbReference>
<accession>A0A7C3UYP9</accession>
<organism evidence="7">
    <name type="scientific">candidate division WOR-3 bacterium</name>
    <dbReference type="NCBI Taxonomy" id="2052148"/>
    <lineage>
        <taxon>Bacteria</taxon>
        <taxon>Bacteria division WOR-3</taxon>
    </lineage>
</organism>